<reference evidence="9" key="1">
    <citation type="submission" date="2010-11" db="EMBL/GenBank/DDBJ databases">
        <title>The complete genome of Desulfurococcus mucosus DSM 2162.</title>
        <authorList>
            <consortium name="US DOE Joint Genome Institute (JGI-PGF)"/>
            <person name="Lucas S."/>
            <person name="Copeland A."/>
            <person name="Lapidus A."/>
            <person name="Bruce D."/>
            <person name="Goodwin L."/>
            <person name="Pitluck S."/>
            <person name="Kyrpides N."/>
            <person name="Mavromatis K."/>
            <person name="Pagani I."/>
            <person name="Ivanova N."/>
            <person name="Ovchinnikova G."/>
            <person name="Chertkov O."/>
            <person name="Held B."/>
            <person name="Brettin T."/>
            <person name="Detter J.C."/>
            <person name="Tapia R."/>
            <person name="Han C."/>
            <person name="Land M."/>
            <person name="Hauser L."/>
            <person name="Markowitz V."/>
            <person name="Cheng J.-F."/>
            <person name="Hugenholtz P."/>
            <person name="Woyke T."/>
            <person name="Wu D."/>
            <person name="Wirth R."/>
            <person name="Bilek Y."/>
            <person name="Hader T."/>
            <person name="Klenk H.-P."/>
            <person name="Eisen J.A."/>
        </authorList>
    </citation>
    <scope>NUCLEOTIDE SEQUENCE [LARGE SCALE GENOMIC DNA]</scope>
    <source>
        <strain evidence="9">ATCC 35584 / DSM 2162 / JCM 9187 / O7/1</strain>
    </source>
</reference>
<dbReference type="GO" id="GO:0005886">
    <property type="term" value="C:plasma membrane"/>
    <property type="evidence" value="ECO:0007669"/>
    <property type="project" value="UniProtKB-SubCell"/>
</dbReference>
<accession>E8R9Y4</accession>
<dbReference type="STRING" id="765177.Desmu_1008"/>
<feature type="transmembrane region" description="Helical" evidence="6">
    <location>
        <begin position="28"/>
        <end position="47"/>
    </location>
</feature>
<keyword evidence="4 6" id="KW-1133">Transmembrane helix</keyword>
<protein>
    <recommendedName>
        <fullName evidence="7">MrpA C-terminal/MbhD domain-containing protein</fullName>
    </recommendedName>
</protein>
<dbReference type="GeneID" id="10153708"/>
<evidence type="ECO:0000256" key="4">
    <source>
        <dbReference type="ARBA" id="ARBA00022989"/>
    </source>
</evidence>
<comment type="subcellular location">
    <subcellularLocation>
        <location evidence="1">Cell membrane</location>
        <topology evidence="1">Multi-pass membrane protein</topology>
    </subcellularLocation>
</comment>
<evidence type="ECO:0000256" key="6">
    <source>
        <dbReference type="SAM" id="Phobius"/>
    </source>
</evidence>
<evidence type="ECO:0000313" key="8">
    <source>
        <dbReference type="EMBL" id="ADV65310.1"/>
    </source>
</evidence>
<dbReference type="InterPro" id="IPR025383">
    <property type="entry name" value="MrpA_C/MbhD"/>
</dbReference>
<proteinExistence type="predicted"/>
<dbReference type="RefSeq" id="WP_013562532.1">
    <property type="nucleotide sequence ID" value="NC_014961.1"/>
</dbReference>
<evidence type="ECO:0000259" key="7">
    <source>
        <dbReference type="Pfam" id="PF13244"/>
    </source>
</evidence>
<organism evidence="8 9">
    <name type="scientific">Desulfurococcus mucosus (strain ATCC 35584 / DSM 2162 / JCM 9187 / O7/1)</name>
    <dbReference type="NCBI Taxonomy" id="765177"/>
    <lineage>
        <taxon>Archaea</taxon>
        <taxon>Thermoproteota</taxon>
        <taxon>Thermoprotei</taxon>
        <taxon>Desulfurococcales</taxon>
        <taxon>Desulfurococcaceae</taxon>
        <taxon>Desulfurococcus</taxon>
    </lineage>
</organism>
<feature type="transmembrane region" description="Helical" evidence="6">
    <location>
        <begin position="52"/>
        <end position="71"/>
    </location>
</feature>
<evidence type="ECO:0000256" key="3">
    <source>
        <dbReference type="ARBA" id="ARBA00022692"/>
    </source>
</evidence>
<name>E8R9Y4_DESM0</name>
<keyword evidence="2" id="KW-1003">Cell membrane</keyword>
<sequence precursor="true">MILIAAISATLALLATIAVFRERDVAKAIVYSGIESAFYAILLSYLLAPDLLIAYIAIGLGVNSLLLIYVLSKGDRYEE</sequence>
<reference evidence="8 9" key="2">
    <citation type="journal article" date="2011" name="Stand. Genomic Sci.">
        <title>Complete genome sequence of Desulfurococcus mucosus type strain (O7/1).</title>
        <authorList>
            <person name="Wirth R."/>
            <person name="Chertkov O."/>
            <person name="Held B."/>
            <person name="Lapidus A."/>
            <person name="Nolan M."/>
            <person name="Lucas S."/>
            <person name="Hammon N."/>
            <person name="Deshpande S."/>
            <person name="Cheng J.F."/>
            <person name="Tapia R."/>
            <person name="Han C."/>
            <person name="Goodwin L."/>
            <person name="Pitluck S."/>
            <person name="Liolios K."/>
            <person name="Ioanna P."/>
            <person name="Ivanova N."/>
            <person name="Mavromatis K."/>
            <person name="Mikhailova N."/>
            <person name="Pati A."/>
            <person name="Chen A."/>
            <person name="Palaniappan K."/>
            <person name="Land M."/>
            <person name="Hauser L."/>
            <person name="Chang Y.J."/>
            <person name="Jeffries C.D."/>
            <person name="Bilek Y."/>
            <person name="Hader T."/>
            <person name="Rohde M."/>
            <person name="Spring S."/>
            <person name="Sikorski J."/>
            <person name="Goker M."/>
            <person name="Woyke T."/>
            <person name="Bristow J."/>
            <person name="Eisen J.A."/>
            <person name="Markowitz V."/>
            <person name="Hugenholtz P."/>
            <person name="Kyrpides N.C."/>
            <person name="Klenk H.P."/>
        </authorList>
    </citation>
    <scope>NUCLEOTIDE SEQUENCE [LARGE SCALE GENOMIC DNA]</scope>
    <source>
        <strain evidence="9">ATCC 35584 / DSM 2162 / JCM 9187 / O7/1</strain>
    </source>
</reference>
<keyword evidence="3 6" id="KW-0812">Transmembrane</keyword>
<dbReference type="OrthoDB" id="19172at2157"/>
<dbReference type="eggNOG" id="arCOG03076">
    <property type="taxonomic scope" value="Archaea"/>
</dbReference>
<evidence type="ECO:0000256" key="5">
    <source>
        <dbReference type="ARBA" id="ARBA00023136"/>
    </source>
</evidence>
<evidence type="ECO:0000313" key="9">
    <source>
        <dbReference type="Proteomes" id="UP000001068"/>
    </source>
</evidence>
<evidence type="ECO:0000256" key="2">
    <source>
        <dbReference type="ARBA" id="ARBA00022475"/>
    </source>
</evidence>
<keyword evidence="9" id="KW-1185">Reference proteome</keyword>
<evidence type="ECO:0000256" key="1">
    <source>
        <dbReference type="ARBA" id="ARBA00004651"/>
    </source>
</evidence>
<dbReference type="Pfam" id="PF13244">
    <property type="entry name" value="MbhD"/>
    <property type="match status" value="1"/>
</dbReference>
<dbReference type="KEGG" id="dmu:Desmu_1008"/>
<keyword evidence="5 6" id="KW-0472">Membrane</keyword>
<feature type="domain" description="MrpA C-terminal/MbhD" evidence="7">
    <location>
        <begin position="11"/>
        <end position="73"/>
    </location>
</feature>
<dbReference type="AlphaFoldDB" id="E8R9Y4"/>
<dbReference type="EMBL" id="CP002363">
    <property type="protein sequence ID" value="ADV65310.1"/>
    <property type="molecule type" value="Genomic_DNA"/>
</dbReference>
<gene>
    <name evidence="8" type="ordered locus">Desmu_1008</name>
</gene>
<dbReference type="Proteomes" id="UP000001068">
    <property type="component" value="Chromosome"/>
</dbReference>
<dbReference type="HOGENOM" id="CLU_173139_3_0_2"/>